<protein>
    <submittedName>
        <fullName evidence="1">Uncharacterized protein</fullName>
    </submittedName>
</protein>
<sequence length="160" mass="17930">MAGKKATEGQGEFVGMFVNHLPKSLKSRIILSKSIMKEVPESGKQEREEIVFLVLLRQALDEKNIELLRSVLEGIQRAVEGTGLHASLMPEYALKELIQTGKGMISVGSGTNGQRIFIENGKLWMPTGFETSEAHGRKYHNNFRAIFHLDQNDEEVSVDF</sequence>
<proteinExistence type="predicted"/>
<dbReference type="AlphaFoldDB" id="A0A1G2CE92"/>
<organism evidence="1 2">
    <name type="scientific">Candidatus Liptonbacteria bacterium RIFCSPLOWO2_01_FULL_45_15</name>
    <dbReference type="NCBI Taxonomy" id="1798649"/>
    <lineage>
        <taxon>Bacteria</taxon>
        <taxon>Candidatus Liptoniibacteriota</taxon>
    </lineage>
</organism>
<reference evidence="1 2" key="1">
    <citation type="journal article" date="2016" name="Nat. Commun.">
        <title>Thousands of microbial genomes shed light on interconnected biogeochemical processes in an aquifer system.</title>
        <authorList>
            <person name="Anantharaman K."/>
            <person name="Brown C.T."/>
            <person name="Hug L.A."/>
            <person name="Sharon I."/>
            <person name="Castelle C.J."/>
            <person name="Probst A.J."/>
            <person name="Thomas B.C."/>
            <person name="Singh A."/>
            <person name="Wilkins M.J."/>
            <person name="Karaoz U."/>
            <person name="Brodie E.L."/>
            <person name="Williams K.H."/>
            <person name="Hubbard S.S."/>
            <person name="Banfield J.F."/>
        </authorList>
    </citation>
    <scope>NUCLEOTIDE SEQUENCE [LARGE SCALE GENOMIC DNA]</scope>
</reference>
<dbReference type="EMBL" id="MHKZ01000034">
    <property type="protein sequence ID" value="OGY99694.1"/>
    <property type="molecule type" value="Genomic_DNA"/>
</dbReference>
<gene>
    <name evidence="1" type="ORF">A3B13_01420</name>
</gene>
<name>A0A1G2CE92_9BACT</name>
<evidence type="ECO:0000313" key="2">
    <source>
        <dbReference type="Proteomes" id="UP000176287"/>
    </source>
</evidence>
<dbReference type="Proteomes" id="UP000176287">
    <property type="component" value="Unassembled WGS sequence"/>
</dbReference>
<dbReference type="STRING" id="1798649.A3B13_01420"/>
<accession>A0A1G2CE92</accession>
<comment type="caution">
    <text evidence="1">The sequence shown here is derived from an EMBL/GenBank/DDBJ whole genome shotgun (WGS) entry which is preliminary data.</text>
</comment>
<evidence type="ECO:0000313" key="1">
    <source>
        <dbReference type="EMBL" id="OGY99694.1"/>
    </source>
</evidence>